<dbReference type="PROSITE" id="PS51354">
    <property type="entry name" value="GLUTAREDOXIN_2"/>
    <property type="match status" value="1"/>
</dbReference>
<dbReference type="FunFam" id="3.40.30.10:FF:000018">
    <property type="entry name" value="Glutaredoxin"/>
    <property type="match status" value="1"/>
</dbReference>
<evidence type="ECO:0000313" key="8">
    <source>
        <dbReference type="EMBL" id="CAD5105923.1"/>
    </source>
</evidence>
<reference evidence="8 9" key="1">
    <citation type="submission" date="2020-08" db="EMBL/GenBank/DDBJ databases">
        <authorList>
            <person name="Criscuolo A."/>
        </authorList>
    </citation>
    <scope>NUCLEOTIDE SEQUENCE [LARGE SCALE GENOMIC DNA]</scope>
    <source>
        <strain evidence="8">CIP111764</strain>
    </source>
</reference>
<dbReference type="Gene3D" id="3.40.30.10">
    <property type="entry name" value="Glutaredoxin"/>
    <property type="match status" value="1"/>
</dbReference>
<keyword evidence="4" id="KW-1015">Disulfide bond</keyword>
<dbReference type="Pfam" id="PF00462">
    <property type="entry name" value="Glutaredoxin"/>
    <property type="match status" value="1"/>
</dbReference>
<dbReference type="PANTHER" id="PTHR45694:SF18">
    <property type="entry name" value="GLUTAREDOXIN-1-RELATED"/>
    <property type="match status" value="1"/>
</dbReference>
<evidence type="ECO:0000259" key="7">
    <source>
        <dbReference type="Pfam" id="PF00462"/>
    </source>
</evidence>
<organism evidence="8 9">
    <name type="scientific">Zestomonas carbonaria</name>
    <dbReference type="NCBI Taxonomy" id="2762745"/>
    <lineage>
        <taxon>Bacteria</taxon>
        <taxon>Pseudomonadati</taxon>
        <taxon>Pseudomonadota</taxon>
        <taxon>Gammaproteobacteria</taxon>
        <taxon>Pseudomonadales</taxon>
        <taxon>Pseudomonadaceae</taxon>
        <taxon>Zestomonas</taxon>
    </lineage>
</organism>
<name>A0A7U7EIZ2_9GAMM</name>
<dbReference type="EMBL" id="CAJFCI010000012">
    <property type="protein sequence ID" value="CAD5105923.1"/>
    <property type="molecule type" value="Genomic_DNA"/>
</dbReference>
<dbReference type="RefSeq" id="WP_187669316.1">
    <property type="nucleotide sequence ID" value="NZ_CAJFCI010000012.1"/>
</dbReference>
<comment type="similarity">
    <text evidence="1 6">Belongs to the glutaredoxin family.</text>
</comment>
<dbReference type="CDD" id="cd03418">
    <property type="entry name" value="GRX_GRXb_1_3_like"/>
    <property type="match status" value="1"/>
</dbReference>
<dbReference type="PRINTS" id="PR00160">
    <property type="entry name" value="GLUTAREDOXIN"/>
</dbReference>
<comment type="function">
    <text evidence="6">Has a glutathione-disulfide oxidoreductase activity in the presence of NADPH and glutathione reductase. Reduces low molecular weight disulfides and proteins.</text>
</comment>
<dbReference type="PANTHER" id="PTHR45694">
    <property type="entry name" value="GLUTAREDOXIN 2"/>
    <property type="match status" value="1"/>
</dbReference>
<dbReference type="Proteomes" id="UP000583387">
    <property type="component" value="Unassembled WGS sequence"/>
</dbReference>
<dbReference type="GO" id="GO:0034599">
    <property type="term" value="P:cellular response to oxidative stress"/>
    <property type="evidence" value="ECO:0007669"/>
    <property type="project" value="TreeGrafter"/>
</dbReference>
<gene>
    <name evidence="8" type="primary">grxC</name>
    <name evidence="8" type="ORF">PSEWESI4_00182</name>
</gene>
<accession>A0A7U7EIZ2</accession>
<keyword evidence="9" id="KW-1185">Reference proteome</keyword>
<evidence type="ECO:0000256" key="6">
    <source>
        <dbReference type="RuleBase" id="RU364065"/>
    </source>
</evidence>
<feature type="domain" description="Glutaredoxin" evidence="7">
    <location>
        <begin position="4"/>
        <end position="63"/>
    </location>
</feature>
<sequence length="84" mass="9236">MPGVVIYSSDWCPYCIRAKQLLVRKGVDFEEIKVDGKPQLRAEMADKAGRTSVPQIWIGGTHVGGCDDLYALERTGKLDALLNA</sequence>
<dbReference type="GO" id="GO:0015038">
    <property type="term" value="F:glutathione disulfide oxidoreductase activity"/>
    <property type="evidence" value="ECO:0007669"/>
    <property type="project" value="UniProtKB-UniRule"/>
</dbReference>
<comment type="caution">
    <text evidence="8">The sequence shown here is derived from an EMBL/GenBank/DDBJ whole genome shotgun (WGS) entry which is preliminary data.</text>
</comment>
<dbReference type="SUPFAM" id="SSF52833">
    <property type="entry name" value="Thioredoxin-like"/>
    <property type="match status" value="1"/>
</dbReference>
<evidence type="ECO:0000256" key="1">
    <source>
        <dbReference type="ARBA" id="ARBA00007787"/>
    </source>
</evidence>
<proteinExistence type="inferred from homology"/>
<keyword evidence="6" id="KW-0963">Cytoplasm</keyword>
<dbReference type="GO" id="GO:0005737">
    <property type="term" value="C:cytoplasm"/>
    <property type="evidence" value="ECO:0007669"/>
    <property type="project" value="TreeGrafter"/>
</dbReference>
<evidence type="ECO:0000313" key="9">
    <source>
        <dbReference type="Proteomes" id="UP000583387"/>
    </source>
</evidence>
<dbReference type="AlphaFoldDB" id="A0A7U7EIZ2"/>
<keyword evidence="2 6" id="KW-0813">Transport</keyword>
<dbReference type="GO" id="GO:0045454">
    <property type="term" value="P:cell redox homeostasis"/>
    <property type="evidence" value="ECO:0007669"/>
    <property type="project" value="InterPro"/>
</dbReference>
<dbReference type="InterPro" id="IPR002109">
    <property type="entry name" value="Glutaredoxin"/>
</dbReference>
<evidence type="ECO:0000256" key="2">
    <source>
        <dbReference type="ARBA" id="ARBA00022448"/>
    </source>
</evidence>
<dbReference type="InterPro" id="IPR011767">
    <property type="entry name" value="GLR_AS"/>
</dbReference>
<dbReference type="InterPro" id="IPR011900">
    <property type="entry name" value="GRX_bact"/>
</dbReference>
<keyword evidence="5 6" id="KW-0676">Redox-active center</keyword>
<evidence type="ECO:0000256" key="4">
    <source>
        <dbReference type="ARBA" id="ARBA00023157"/>
    </source>
</evidence>
<dbReference type="PROSITE" id="PS00195">
    <property type="entry name" value="GLUTAREDOXIN_1"/>
    <property type="match status" value="1"/>
</dbReference>
<keyword evidence="3 6" id="KW-0249">Electron transport</keyword>
<protein>
    <recommendedName>
        <fullName evidence="6">Glutaredoxin</fullName>
    </recommendedName>
</protein>
<evidence type="ECO:0000256" key="3">
    <source>
        <dbReference type="ARBA" id="ARBA00022982"/>
    </source>
</evidence>
<evidence type="ECO:0000256" key="5">
    <source>
        <dbReference type="ARBA" id="ARBA00023284"/>
    </source>
</evidence>
<dbReference type="NCBIfam" id="TIGR02181">
    <property type="entry name" value="GRX_bact"/>
    <property type="match status" value="1"/>
</dbReference>
<dbReference type="InterPro" id="IPR036249">
    <property type="entry name" value="Thioredoxin-like_sf"/>
</dbReference>
<dbReference type="InterPro" id="IPR014025">
    <property type="entry name" value="Glutaredoxin_subgr"/>
</dbReference>